<keyword evidence="5" id="KW-1185">Reference proteome</keyword>
<accession>A0A4P2VNC7</accession>
<dbReference type="Proteomes" id="UP000291236">
    <property type="component" value="Chromosome"/>
</dbReference>
<dbReference type="PANTHER" id="PTHR42855">
    <property type="entry name" value="ABC TRANSPORTER ATP-BINDING SUBUNIT"/>
    <property type="match status" value="1"/>
</dbReference>
<dbReference type="InterPro" id="IPR017871">
    <property type="entry name" value="ABC_transporter-like_CS"/>
</dbReference>
<dbReference type="InterPro" id="IPR003593">
    <property type="entry name" value="AAA+_ATPase"/>
</dbReference>
<dbReference type="CDD" id="cd03221">
    <property type="entry name" value="ABCF_EF-3"/>
    <property type="match status" value="2"/>
</dbReference>
<dbReference type="KEGG" id="sbf:JCM31447_28320"/>
<dbReference type="InterPro" id="IPR027417">
    <property type="entry name" value="P-loop_NTPase"/>
</dbReference>
<evidence type="ECO:0000259" key="3">
    <source>
        <dbReference type="PROSITE" id="PS50893"/>
    </source>
</evidence>
<name>A0A4P2VNC7_FLUSA</name>
<dbReference type="PROSITE" id="PS50893">
    <property type="entry name" value="ABC_TRANSPORTER_2"/>
    <property type="match status" value="2"/>
</dbReference>
<dbReference type="EMBL" id="AP019368">
    <property type="protein sequence ID" value="BBH54368.1"/>
    <property type="molecule type" value="Genomic_DNA"/>
</dbReference>
<evidence type="ECO:0000256" key="2">
    <source>
        <dbReference type="ARBA" id="ARBA00022840"/>
    </source>
</evidence>
<dbReference type="Gene3D" id="3.40.50.300">
    <property type="entry name" value="P-loop containing nucleotide triphosphate hydrolases"/>
    <property type="match status" value="2"/>
</dbReference>
<evidence type="ECO:0000313" key="4">
    <source>
        <dbReference type="EMBL" id="BBH54368.1"/>
    </source>
</evidence>
<gene>
    <name evidence="4" type="ORF">JCM31447_28320</name>
</gene>
<dbReference type="SMART" id="SM00382">
    <property type="entry name" value="AAA"/>
    <property type="match status" value="2"/>
</dbReference>
<proteinExistence type="predicted"/>
<dbReference type="AlphaFoldDB" id="A0A4P2VNC7"/>
<evidence type="ECO:0000256" key="1">
    <source>
        <dbReference type="ARBA" id="ARBA00022741"/>
    </source>
</evidence>
<feature type="domain" description="ABC transporter" evidence="3">
    <location>
        <begin position="298"/>
        <end position="512"/>
    </location>
</feature>
<dbReference type="InterPro" id="IPR051309">
    <property type="entry name" value="ABCF_ATPase"/>
</dbReference>
<dbReference type="InterPro" id="IPR003439">
    <property type="entry name" value="ABC_transporter-like_ATP-bd"/>
</dbReference>
<sequence length="512" mass="58219">MILMTCNNIVHSINSTPLLNNISLSLHDTDKTALVGNNGCGKSTLLKLISNLQNPDKGEITWRRNTRLGVIEQFVDDNILDLTILEAVKQNASFNLKESEWELCLLLNKLGFEDDSFGTKVTALSGGWKNRLLLARALAAEPDFLLLDEPTNHMDVATLLFFEDFIRELSIPYLIISHDRELLDSCTTRTLFLRDGNIFDFPYAYSQARQSLFEMDEADKARRKSELKEIDRITASAKQLATWGKVYSNEKFSRRAESMFKRIEKMRVNITENASVDKRKLTIETSESRAKYAVTFEKTNINIMKNNEERKLFSIEKLSIARGDRVVLLGKNGCGKSVFLNKLAEHYYMNLTSNGIRFNPQSNLGYYDQMLGGVSQTESLFNILREISSGSDLNVKQNLIAAGFPIDDHHKTSVELSGGQRARLQILLISTLKPNILLLDEPTNHIDIAGCEALEQELLSTKITVFFSSHDRRFIANVANRFLFIHNGKMFEINNPDEYYAMELAEEEKFVV</sequence>
<dbReference type="Pfam" id="PF00005">
    <property type="entry name" value="ABC_tran"/>
    <property type="match status" value="2"/>
</dbReference>
<protein>
    <submittedName>
        <fullName evidence="4">ABC transporter ATP-binding protein</fullName>
    </submittedName>
</protein>
<keyword evidence="1" id="KW-0547">Nucleotide-binding</keyword>
<dbReference type="PANTHER" id="PTHR42855:SF1">
    <property type="entry name" value="ABC TRANSPORTER DOMAIN-CONTAINING PROTEIN"/>
    <property type="match status" value="1"/>
</dbReference>
<dbReference type="GO" id="GO:0005524">
    <property type="term" value="F:ATP binding"/>
    <property type="evidence" value="ECO:0007669"/>
    <property type="project" value="UniProtKB-KW"/>
</dbReference>
<keyword evidence="2 4" id="KW-0067">ATP-binding</keyword>
<evidence type="ECO:0000313" key="5">
    <source>
        <dbReference type="Proteomes" id="UP000291236"/>
    </source>
</evidence>
<reference evidence="4 5" key="1">
    <citation type="submission" date="2018-12" db="EMBL/GenBank/DDBJ databases">
        <title>Rubrispira sanarue gen. nov., sp., nov., a member of the order Silvanigrellales, isolated from a brackish lake in Hamamatsu Japan.</title>
        <authorList>
            <person name="Maejima Y."/>
            <person name="Iino T."/>
            <person name="Muraguchi Y."/>
            <person name="Fukuda K."/>
            <person name="Nojiri H."/>
            <person name="Ohkuma M."/>
            <person name="Moriuchi R."/>
            <person name="Dohra H."/>
            <person name="Kimbara K."/>
            <person name="Shintani M."/>
        </authorList>
    </citation>
    <scope>NUCLEOTIDE SEQUENCE [LARGE SCALE GENOMIC DNA]</scope>
    <source>
        <strain evidence="4 5">RF1110005</strain>
    </source>
</reference>
<dbReference type="GO" id="GO:0016887">
    <property type="term" value="F:ATP hydrolysis activity"/>
    <property type="evidence" value="ECO:0007669"/>
    <property type="project" value="InterPro"/>
</dbReference>
<dbReference type="SUPFAM" id="SSF52540">
    <property type="entry name" value="P-loop containing nucleoside triphosphate hydrolases"/>
    <property type="match status" value="2"/>
</dbReference>
<dbReference type="PROSITE" id="PS00211">
    <property type="entry name" value="ABC_TRANSPORTER_1"/>
    <property type="match status" value="2"/>
</dbReference>
<organism evidence="4 5">
    <name type="scientific">Fluviispira sanaruensis</name>
    <dbReference type="NCBI Taxonomy" id="2493639"/>
    <lineage>
        <taxon>Bacteria</taxon>
        <taxon>Pseudomonadati</taxon>
        <taxon>Bdellovibrionota</taxon>
        <taxon>Oligoflexia</taxon>
        <taxon>Silvanigrellales</taxon>
        <taxon>Silvanigrellaceae</taxon>
        <taxon>Fluviispira</taxon>
    </lineage>
</organism>
<feature type="domain" description="ABC transporter" evidence="3">
    <location>
        <begin position="4"/>
        <end position="220"/>
    </location>
</feature>